<feature type="compositionally biased region" description="Basic and acidic residues" evidence="1">
    <location>
        <begin position="1"/>
        <end position="20"/>
    </location>
</feature>
<organism evidence="2 3">
    <name type="scientific">Nonomuraea fuscirosea</name>
    <dbReference type="NCBI Taxonomy" id="1291556"/>
    <lineage>
        <taxon>Bacteria</taxon>
        <taxon>Bacillati</taxon>
        <taxon>Actinomycetota</taxon>
        <taxon>Actinomycetes</taxon>
        <taxon>Streptosporangiales</taxon>
        <taxon>Streptosporangiaceae</taxon>
        <taxon>Nonomuraea</taxon>
    </lineage>
</organism>
<proteinExistence type="predicted"/>
<dbReference type="AlphaFoldDB" id="A0A2T0MMJ3"/>
<evidence type="ECO:0000313" key="3">
    <source>
        <dbReference type="Proteomes" id="UP000238312"/>
    </source>
</evidence>
<sequence>MKFADHDPNLRESDAHEVPSPHRATSRAFRVALTIRRIASRRLSRLMNNRRVRRSAASLSICPGGSAAAATPSATRLIPTFVPSPYRQSNSRRCSTAGSMTIREATEVKDSV</sequence>
<comment type="caution">
    <text evidence="2">The sequence shown here is derived from an EMBL/GenBank/DDBJ whole genome shotgun (WGS) entry which is preliminary data.</text>
</comment>
<protein>
    <submittedName>
        <fullName evidence="2">Uncharacterized protein</fullName>
    </submittedName>
</protein>
<accession>A0A2T0MMJ3</accession>
<dbReference type="Proteomes" id="UP000238312">
    <property type="component" value="Unassembled WGS sequence"/>
</dbReference>
<evidence type="ECO:0000256" key="1">
    <source>
        <dbReference type="SAM" id="MobiDB-lite"/>
    </source>
</evidence>
<reference evidence="2 3" key="1">
    <citation type="submission" date="2018-03" db="EMBL/GenBank/DDBJ databases">
        <title>Genomic Encyclopedia of Type Strains, Phase III (KMG-III): the genomes of soil and plant-associated and newly described type strains.</title>
        <authorList>
            <person name="Whitman W."/>
        </authorList>
    </citation>
    <scope>NUCLEOTIDE SEQUENCE [LARGE SCALE GENOMIC DNA]</scope>
    <source>
        <strain evidence="2 3">CGMCC 4.7104</strain>
    </source>
</reference>
<evidence type="ECO:0000313" key="2">
    <source>
        <dbReference type="EMBL" id="PRX59060.1"/>
    </source>
</evidence>
<dbReference type="EMBL" id="PVNG01000021">
    <property type="protein sequence ID" value="PRX59060.1"/>
    <property type="molecule type" value="Genomic_DNA"/>
</dbReference>
<feature type="region of interest" description="Disordered" evidence="1">
    <location>
        <begin position="1"/>
        <end position="25"/>
    </location>
</feature>
<name>A0A2T0MMJ3_9ACTN</name>
<gene>
    <name evidence="2" type="ORF">B0I32_121164</name>
</gene>
<keyword evidence="3" id="KW-1185">Reference proteome</keyword>